<reference evidence="1 2" key="1">
    <citation type="submission" date="2013-01" db="EMBL/GenBank/DDBJ databases">
        <authorList>
            <person name="Fiebig A."/>
            <person name="Goeker M."/>
            <person name="Klenk H.-P.P."/>
        </authorList>
    </citation>
    <scope>NUCLEOTIDE SEQUENCE [LARGE SCALE GENOMIC DNA]</scope>
    <source>
        <strain evidence="1 2">DSM 24838</strain>
    </source>
</reference>
<organism evidence="1 2">
    <name type="scientific">Wenxinia marina DSM 24838</name>
    <dbReference type="NCBI Taxonomy" id="1123501"/>
    <lineage>
        <taxon>Bacteria</taxon>
        <taxon>Pseudomonadati</taxon>
        <taxon>Pseudomonadota</taxon>
        <taxon>Alphaproteobacteria</taxon>
        <taxon>Rhodobacterales</taxon>
        <taxon>Roseobacteraceae</taxon>
        <taxon>Wenxinia</taxon>
    </lineage>
</organism>
<sequence>MAAFTAVWTEIPVTDLDAAARFHEEVSSRPRAAAGR</sequence>
<evidence type="ECO:0000313" key="2">
    <source>
        <dbReference type="Proteomes" id="UP000035100"/>
    </source>
</evidence>
<proteinExistence type="predicted"/>
<protein>
    <submittedName>
        <fullName evidence="1">Uncharacterized protein</fullName>
    </submittedName>
</protein>
<accession>A0A0D0Q1E9</accession>
<dbReference type="EMBL" id="AONG01000014">
    <property type="protein sequence ID" value="KIQ68409.1"/>
    <property type="molecule type" value="Genomic_DNA"/>
</dbReference>
<comment type="caution">
    <text evidence="1">The sequence shown here is derived from an EMBL/GenBank/DDBJ whole genome shotgun (WGS) entry which is preliminary data.</text>
</comment>
<name>A0A0D0Q1E9_9RHOB</name>
<gene>
    <name evidence="1" type="ORF">Wenmar_03056</name>
</gene>
<keyword evidence="2" id="KW-1185">Reference proteome</keyword>
<dbReference type="AlphaFoldDB" id="A0A0D0Q1E9"/>
<dbReference type="Proteomes" id="UP000035100">
    <property type="component" value="Unassembled WGS sequence"/>
</dbReference>
<evidence type="ECO:0000313" key="1">
    <source>
        <dbReference type="EMBL" id="KIQ68409.1"/>
    </source>
</evidence>